<evidence type="ECO:0000256" key="6">
    <source>
        <dbReference type="ARBA" id="ARBA00022840"/>
    </source>
</evidence>
<dbReference type="NCBIfam" id="NF005537">
    <property type="entry name" value="PRK07199.1"/>
    <property type="match status" value="1"/>
</dbReference>
<reference evidence="11" key="1">
    <citation type="submission" date="2021-01" db="EMBL/GenBank/DDBJ databases">
        <title>Fulvivirga kasyanovii gen. nov., sp nov., a novel member of the phylum Bacteroidetes isolated from seawater in a mussel farm.</title>
        <authorList>
            <person name="Zhao L.-H."/>
            <person name="Wang Z.-J."/>
        </authorList>
    </citation>
    <scope>NUCLEOTIDE SEQUENCE</scope>
    <source>
        <strain evidence="11">29W222</strain>
    </source>
</reference>
<dbReference type="InterPro" id="IPR000836">
    <property type="entry name" value="PRTase_dom"/>
</dbReference>
<evidence type="ECO:0000259" key="10">
    <source>
        <dbReference type="Pfam" id="PF13793"/>
    </source>
</evidence>
<dbReference type="GO" id="GO:0002189">
    <property type="term" value="C:ribose phosphate diphosphokinase complex"/>
    <property type="evidence" value="ECO:0007669"/>
    <property type="project" value="TreeGrafter"/>
</dbReference>
<accession>A0A937KEZ3</accession>
<keyword evidence="12" id="KW-1185">Reference proteome</keyword>
<dbReference type="PANTHER" id="PTHR10210:SF32">
    <property type="entry name" value="RIBOSE-PHOSPHATE PYROPHOSPHOKINASE 2"/>
    <property type="match status" value="1"/>
</dbReference>
<evidence type="ECO:0000313" key="11">
    <source>
        <dbReference type="EMBL" id="MBL6447710.1"/>
    </source>
</evidence>
<dbReference type="Pfam" id="PF13793">
    <property type="entry name" value="Pribosyltran_N"/>
    <property type="match status" value="1"/>
</dbReference>
<proteinExistence type="inferred from homology"/>
<dbReference type="SUPFAM" id="SSF53271">
    <property type="entry name" value="PRTase-like"/>
    <property type="match status" value="2"/>
</dbReference>
<name>A0A937KEZ3_9BACT</name>
<protein>
    <recommendedName>
        <fullName evidence="1">ribose-phosphate diphosphokinase</fullName>
        <ecNumber evidence="1">2.7.6.1</ecNumber>
    </recommendedName>
</protein>
<dbReference type="NCBIfam" id="TIGR01251">
    <property type="entry name" value="ribP_PPkin"/>
    <property type="match status" value="1"/>
</dbReference>
<comment type="caution">
    <text evidence="11">The sequence shown here is derived from an EMBL/GenBank/DDBJ whole genome shotgun (WGS) entry which is preliminary data.</text>
</comment>
<dbReference type="GO" id="GO:0006015">
    <property type="term" value="P:5-phosphoribose 1-diphosphate biosynthetic process"/>
    <property type="evidence" value="ECO:0007669"/>
    <property type="project" value="TreeGrafter"/>
</dbReference>
<keyword evidence="5" id="KW-0418">Kinase</keyword>
<evidence type="ECO:0000259" key="9">
    <source>
        <dbReference type="Pfam" id="PF00156"/>
    </source>
</evidence>
<dbReference type="FunFam" id="3.40.50.2020:FF:000014">
    <property type="entry name" value="Ribose-phosphate pyrophosphokinase 1"/>
    <property type="match status" value="1"/>
</dbReference>
<comment type="catalytic activity">
    <reaction evidence="7">
        <text>D-ribose 5-phosphate + ATP = 5-phospho-alpha-D-ribose 1-diphosphate + AMP + H(+)</text>
        <dbReference type="Rhea" id="RHEA:15609"/>
        <dbReference type="ChEBI" id="CHEBI:15378"/>
        <dbReference type="ChEBI" id="CHEBI:30616"/>
        <dbReference type="ChEBI" id="CHEBI:58017"/>
        <dbReference type="ChEBI" id="CHEBI:78346"/>
        <dbReference type="ChEBI" id="CHEBI:456215"/>
        <dbReference type="EC" id="2.7.6.1"/>
    </reaction>
</comment>
<evidence type="ECO:0000256" key="1">
    <source>
        <dbReference type="ARBA" id="ARBA00013247"/>
    </source>
</evidence>
<dbReference type="PANTHER" id="PTHR10210">
    <property type="entry name" value="RIBOSE-PHOSPHATE DIPHOSPHOKINASE FAMILY MEMBER"/>
    <property type="match status" value="1"/>
</dbReference>
<dbReference type="InterPro" id="IPR029099">
    <property type="entry name" value="Pribosyltran_N"/>
</dbReference>
<evidence type="ECO:0000256" key="5">
    <source>
        <dbReference type="ARBA" id="ARBA00022777"/>
    </source>
</evidence>
<evidence type="ECO:0000313" key="12">
    <source>
        <dbReference type="Proteomes" id="UP000614216"/>
    </source>
</evidence>
<evidence type="ECO:0000256" key="7">
    <source>
        <dbReference type="ARBA" id="ARBA00049535"/>
    </source>
</evidence>
<organism evidence="11 12">
    <name type="scientific">Fulvivirga marina</name>
    <dbReference type="NCBI Taxonomy" id="2494733"/>
    <lineage>
        <taxon>Bacteria</taxon>
        <taxon>Pseudomonadati</taxon>
        <taxon>Bacteroidota</taxon>
        <taxon>Cytophagia</taxon>
        <taxon>Cytophagales</taxon>
        <taxon>Fulvivirgaceae</taxon>
        <taxon>Fulvivirga</taxon>
    </lineage>
</organism>
<keyword evidence="2" id="KW-0808">Transferase</keyword>
<dbReference type="GO" id="GO:0004749">
    <property type="term" value="F:ribose phosphate diphosphokinase activity"/>
    <property type="evidence" value="ECO:0007669"/>
    <property type="project" value="UniProtKB-EC"/>
</dbReference>
<dbReference type="GO" id="GO:0005737">
    <property type="term" value="C:cytoplasm"/>
    <property type="evidence" value="ECO:0007669"/>
    <property type="project" value="TreeGrafter"/>
</dbReference>
<evidence type="ECO:0000256" key="4">
    <source>
        <dbReference type="ARBA" id="ARBA00022741"/>
    </source>
</evidence>
<feature type="domain" description="Phosphoribosyltransferase" evidence="9">
    <location>
        <begin position="135"/>
        <end position="274"/>
    </location>
</feature>
<sequence length="300" mass="33245">MDTIIFALPGNEELTTKLIYKLDAEKGEAVIRHFPDGETYVRVSSDVKDKRVVLVCTLNSPDDKILPLYFLSKTVKDLGAGSVCLIAPYLSYMRQDKRFNTGEGITSAYFGRLVSGFADTLITIDPHLHRIASLSEIYYIPTQIMHAAQSISDWIRKNITKPVLVGPDSESEQWVAQVARDAGAPFVVLEKTRHGDRDVKVSIPHVEAYTDYTPVLVDDIISTATTMVRTVAQLRGVGMKAPICIGIHGIFADNAYEELLEAGAKEVVTTNAITHKSNRIDISDLLAQGYQHLLRDQPIM</sequence>
<keyword evidence="6" id="KW-0067">ATP-binding</keyword>
<dbReference type="AlphaFoldDB" id="A0A937KEZ3"/>
<dbReference type="InterPro" id="IPR005946">
    <property type="entry name" value="Rib-P_diPkinase"/>
</dbReference>
<dbReference type="RefSeq" id="WP_202857249.1">
    <property type="nucleotide sequence ID" value="NZ_JAEUGD010000053.1"/>
</dbReference>
<dbReference type="EC" id="2.7.6.1" evidence="1"/>
<dbReference type="GO" id="GO:0006164">
    <property type="term" value="P:purine nucleotide biosynthetic process"/>
    <property type="evidence" value="ECO:0007669"/>
    <property type="project" value="TreeGrafter"/>
</dbReference>
<comment type="similarity">
    <text evidence="8">Belongs to the ribose-phosphate pyrophosphokinase family.</text>
</comment>
<evidence type="ECO:0000256" key="8">
    <source>
        <dbReference type="RuleBase" id="RU004324"/>
    </source>
</evidence>
<dbReference type="GO" id="GO:0005524">
    <property type="term" value="F:ATP binding"/>
    <property type="evidence" value="ECO:0007669"/>
    <property type="project" value="UniProtKB-KW"/>
</dbReference>
<dbReference type="SMART" id="SM01400">
    <property type="entry name" value="Pribosyltran_N"/>
    <property type="match status" value="1"/>
</dbReference>
<dbReference type="GO" id="GO:0016301">
    <property type="term" value="F:kinase activity"/>
    <property type="evidence" value="ECO:0007669"/>
    <property type="project" value="UniProtKB-KW"/>
</dbReference>
<dbReference type="CDD" id="cd06223">
    <property type="entry name" value="PRTases_typeI"/>
    <property type="match status" value="1"/>
</dbReference>
<dbReference type="Gene3D" id="3.40.50.2020">
    <property type="match status" value="2"/>
</dbReference>
<dbReference type="InterPro" id="IPR029057">
    <property type="entry name" value="PRTase-like"/>
</dbReference>
<keyword evidence="3 8" id="KW-0545">Nucleotide biosynthesis</keyword>
<evidence type="ECO:0000256" key="3">
    <source>
        <dbReference type="ARBA" id="ARBA00022727"/>
    </source>
</evidence>
<evidence type="ECO:0000256" key="2">
    <source>
        <dbReference type="ARBA" id="ARBA00022679"/>
    </source>
</evidence>
<feature type="domain" description="Ribose-phosphate pyrophosphokinase N-terminal" evidence="10">
    <location>
        <begin position="4"/>
        <end position="110"/>
    </location>
</feature>
<dbReference type="GO" id="GO:0000287">
    <property type="term" value="F:magnesium ion binding"/>
    <property type="evidence" value="ECO:0007669"/>
    <property type="project" value="InterPro"/>
</dbReference>
<dbReference type="Pfam" id="PF00156">
    <property type="entry name" value="Pribosyltran"/>
    <property type="match status" value="1"/>
</dbReference>
<keyword evidence="4" id="KW-0547">Nucleotide-binding</keyword>
<dbReference type="EMBL" id="JAEUGD010000053">
    <property type="protein sequence ID" value="MBL6447710.1"/>
    <property type="molecule type" value="Genomic_DNA"/>
</dbReference>
<gene>
    <name evidence="11" type="ORF">JMN32_15435</name>
</gene>
<dbReference type="Proteomes" id="UP000614216">
    <property type="component" value="Unassembled WGS sequence"/>
</dbReference>